<gene>
    <name evidence="1" type="ORF">GGR13_003257</name>
</gene>
<evidence type="ECO:0000313" key="1">
    <source>
        <dbReference type="EMBL" id="MBB5747629.1"/>
    </source>
</evidence>
<dbReference type="InterPro" id="IPR011050">
    <property type="entry name" value="Pectin_lyase_fold/virulence"/>
</dbReference>
<comment type="caution">
    <text evidence="1">The sequence shown here is derived from an EMBL/GenBank/DDBJ whole genome shotgun (WGS) entry which is preliminary data.</text>
</comment>
<sequence>MALDTAAINAAIEAAADAGGGHVVLPAGRYLSFSIRLRSRITLEFGAGAVLEAADPARHDGQYDAPEANVHDAYQDFGHSHWHNSLIWGEGVHDVALIGPGMIHGIGLTREGPGAPWSRDHIGDRPLSMGPVEALSMAALAAEQAAMVGQGNKAVALKHARNVIIRDLAVLKGGHFAFLLTGVDGLTMDNLRIDTDRDGIDLDCVRDARLSNLRVNTPNDDAIVLKTSYALGERRSTERIQITGCRVSGYDMGTMLDETFGRSQELSPDLDRVTGRIKLGTESNGDFRDIEIADCQFDRSRGLAIETVDGGTIEDIIVRDIVMRDVTTAPIFLRLGDRRRGPEGTTAGAMRRVSIQNLVATGIDPRYAATVSGLPGHPIENVQLRDIHLTYRGGGTSEDALRAVPELPHAYPEPSMFGVSVAHGLFARHVRGLELERVDFATETSDARPAIVLDDVS</sequence>
<dbReference type="InterPro" id="IPR051801">
    <property type="entry name" value="GH28_Enzymes"/>
</dbReference>
<dbReference type="EMBL" id="JACHOR010000006">
    <property type="protein sequence ID" value="MBB5747629.1"/>
    <property type="molecule type" value="Genomic_DNA"/>
</dbReference>
<dbReference type="PANTHER" id="PTHR31339">
    <property type="entry name" value="PECTIN LYASE-RELATED"/>
    <property type="match status" value="1"/>
</dbReference>
<accession>A0A7W9FHN2</accession>
<dbReference type="InterPro" id="IPR012334">
    <property type="entry name" value="Pectin_lyas_fold"/>
</dbReference>
<organism evidence="1 2">
    <name type="scientific">Brevundimonas variabilis</name>
    <dbReference type="NCBI Taxonomy" id="74312"/>
    <lineage>
        <taxon>Bacteria</taxon>
        <taxon>Pseudomonadati</taxon>
        <taxon>Pseudomonadota</taxon>
        <taxon>Alphaproteobacteria</taxon>
        <taxon>Caulobacterales</taxon>
        <taxon>Caulobacteraceae</taxon>
        <taxon>Brevundimonas</taxon>
    </lineage>
</organism>
<dbReference type="PANTHER" id="PTHR31339:SF9">
    <property type="entry name" value="PLASMIN AND FIBRONECTIN-BINDING PROTEIN A"/>
    <property type="match status" value="1"/>
</dbReference>
<dbReference type="SUPFAM" id="SSF51126">
    <property type="entry name" value="Pectin lyase-like"/>
    <property type="match status" value="1"/>
</dbReference>
<dbReference type="AlphaFoldDB" id="A0A7W9FHN2"/>
<reference evidence="1 2" key="1">
    <citation type="submission" date="2020-08" db="EMBL/GenBank/DDBJ databases">
        <title>Genomic Encyclopedia of Type Strains, Phase IV (KMG-IV): sequencing the most valuable type-strain genomes for metagenomic binning, comparative biology and taxonomic classification.</title>
        <authorList>
            <person name="Goeker M."/>
        </authorList>
    </citation>
    <scope>NUCLEOTIDE SEQUENCE [LARGE SCALE GENOMIC DNA]</scope>
    <source>
        <strain evidence="1 2">DSM 4737</strain>
    </source>
</reference>
<dbReference type="Gene3D" id="2.160.20.10">
    <property type="entry name" value="Single-stranded right-handed beta-helix, Pectin lyase-like"/>
    <property type="match status" value="1"/>
</dbReference>
<protein>
    <submittedName>
        <fullName evidence="1">Polygalacturonase</fullName>
    </submittedName>
</protein>
<keyword evidence="2" id="KW-1185">Reference proteome</keyword>
<name>A0A7W9FHN2_9CAUL</name>
<dbReference type="Proteomes" id="UP000545037">
    <property type="component" value="Unassembled WGS sequence"/>
</dbReference>
<proteinExistence type="predicted"/>
<evidence type="ECO:0000313" key="2">
    <source>
        <dbReference type="Proteomes" id="UP000545037"/>
    </source>
</evidence>